<protein>
    <submittedName>
        <fullName evidence="1">Uncharacterized protein</fullName>
    </submittedName>
</protein>
<proteinExistence type="predicted"/>
<dbReference type="Proteomes" id="UP000294360">
    <property type="component" value="Chromosome"/>
</dbReference>
<dbReference type="AlphaFoldDB" id="A0A4U8YXY8"/>
<dbReference type="KEGG" id="mtun:MTUNDRAET4_1949"/>
<gene>
    <name evidence="1" type="ORF">MTUNDRAET4_1949</name>
</gene>
<evidence type="ECO:0000313" key="2">
    <source>
        <dbReference type="Proteomes" id="UP000294360"/>
    </source>
</evidence>
<organism evidence="1 2">
    <name type="scientific">Methylocella tundrae</name>
    <dbReference type="NCBI Taxonomy" id="227605"/>
    <lineage>
        <taxon>Bacteria</taxon>
        <taxon>Pseudomonadati</taxon>
        <taxon>Pseudomonadota</taxon>
        <taxon>Alphaproteobacteria</taxon>
        <taxon>Hyphomicrobiales</taxon>
        <taxon>Beijerinckiaceae</taxon>
        <taxon>Methylocella</taxon>
    </lineage>
</organism>
<evidence type="ECO:0000313" key="1">
    <source>
        <dbReference type="EMBL" id="VFU08842.1"/>
    </source>
</evidence>
<dbReference type="EMBL" id="LR536450">
    <property type="protein sequence ID" value="VFU08842.1"/>
    <property type="molecule type" value="Genomic_DNA"/>
</dbReference>
<accession>A0A4U8YXY8</accession>
<reference evidence="1 2" key="1">
    <citation type="submission" date="2019-03" db="EMBL/GenBank/DDBJ databases">
        <authorList>
            <person name="Kox A.R. M."/>
        </authorList>
    </citation>
    <scope>NUCLEOTIDE SEQUENCE [LARGE SCALE GENOMIC DNA]</scope>
    <source>
        <strain evidence="1">MTUNDRAET4 annotated genome</strain>
    </source>
</reference>
<name>A0A4U8YXY8_METTU</name>
<sequence>MRHVAQPKAKELKGEIHHETALCFALNIPRQREAGGVYLASWDISASVRAFALAGHCPIREVKGSFSQFDSATRALKQ</sequence>